<keyword evidence="2" id="KW-1185">Reference proteome</keyword>
<dbReference type="Proteomes" id="UP001597319">
    <property type="component" value="Unassembled WGS sequence"/>
</dbReference>
<organism evidence="1 2">
    <name type="scientific">Aquimarina rubra</name>
    <dbReference type="NCBI Taxonomy" id="1920033"/>
    <lineage>
        <taxon>Bacteria</taxon>
        <taxon>Pseudomonadati</taxon>
        <taxon>Bacteroidota</taxon>
        <taxon>Flavobacteriia</taxon>
        <taxon>Flavobacteriales</taxon>
        <taxon>Flavobacteriaceae</taxon>
        <taxon>Aquimarina</taxon>
    </lineage>
</organism>
<reference evidence="2" key="1">
    <citation type="journal article" date="2019" name="Int. J. Syst. Evol. Microbiol.">
        <title>The Global Catalogue of Microorganisms (GCM) 10K type strain sequencing project: providing services to taxonomists for standard genome sequencing and annotation.</title>
        <authorList>
            <consortium name="The Broad Institute Genomics Platform"/>
            <consortium name="The Broad Institute Genome Sequencing Center for Infectious Disease"/>
            <person name="Wu L."/>
            <person name="Ma J."/>
        </authorList>
    </citation>
    <scope>NUCLEOTIDE SEQUENCE [LARGE SCALE GENOMIC DNA]</scope>
    <source>
        <strain evidence="2">KCTC 52274</strain>
    </source>
</reference>
<dbReference type="RefSeq" id="WP_378290833.1">
    <property type="nucleotide sequence ID" value="NZ_JBHULE010000008.1"/>
</dbReference>
<evidence type="ECO:0000313" key="1">
    <source>
        <dbReference type="EMBL" id="MFD2562331.1"/>
    </source>
</evidence>
<name>A0ABW5LDU5_9FLAO</name>
<gene>
    <name evidence="1" type="ORF">ACFSR1_06580</name>
</gene>
<protein>
    <recommendedName>
        <fullName evidence="3">Tetratricopeptide repeat protein</fullName>
    </recommendedName>
</protein>
<comment type="caution">
    <text evidence="1">The sequence shown here is derived from an EMBL/GenBank/DDBJ whole genome shotgun (WGS) entry which is preliminary data.</text>
</comment>
<accession>A0ABW5LDU5</accession>
<dbReference type="EMBL" id="JBHULE010000008">
    <property type="protein sequence ID" value="MFD2562331.1"/>
    <property type="molecule type" value="Genomic_DNA"/>
</dbReference>
<proteinExistence type="predicted"/>
<sequence length="79" mass="9493">MNFGIYYFDIVKYHKALENFNLAFELDKDTYLLTEHVEKTNTESKHLSKSRRYNHPLKDPFPLLLDKLGMIAQEINRFK</sequence>
<evidence type="ECO:0008006" key="3">
    <source>
        <dbReference type="Google" id="ProtNLM"/>
    </source>
</evidence>
<evidence type="ECO:0000313" key="2">
    <source>
        <dbReference type="Proteomes" id="UP001597319"/>
    </source>
</evidence>